<organism evidence="2 3">
    <name type="scientific">Eumeta variegata</name>
    <name type="common">Bagworm moth</name>
    <name type="synonym">Eumeta japonica</name>
    <dbReference type="NCBI Taxonomy" id="151549"/>
    <lineage>
        <taxon>Eukaryota</taxon>
        <taxon>Metazoa</taxon>
        <taxon>Ecdysozoa</taxon>
        <taxon>Arthropoda</taxon>
        <taxon>Hexapoda</taxon>
        <taxon>Insecta</taxon>
        <taxon>Pterygota</taxon>
        <taxon>Neoptera</taxon>
        <taxon>Endopterygota</taxon>
        <taxon>Lepidoptera</taxon>
        <taxon>Glossata</taxon>
        <taxon>Ditrysia</taxon>
        <taxon>Tineoidea</taxon>
        <taxon>Psychidae</taxon>
        <taxon>Oiketicinae</taxon>
        <taxon>Eumeta</taxon>
    </lineage>
</organism>
<name>A0A4C1W1F7_EUMVA</name>
<protein>
    <submittedName>
        <fullName evidence="2">Uncharacterized protein</fullName>
    </submittedName>
</protein>
<proteinExistence type="predicted"/>
<comment type="caution">
    <text evidence="2">The sequence shown here is derived from an EMBL/GenBank/DDBJ whole genome shotgun (WGS) entry which is preliminary data.</text>
</comment>
<feature type="compositionally biased region" description="Polar residues" evidence="1">
    <location>
        <begin position="76"/>
        <end position="86"/>
    </location>
</feature>
<accession>A0A4C1W1F7</accession>
<dbReference type="AlphaFoldDB" id="A0A4C1W1F7"/>
<dbReference type="Proteomes" id="UP000299102">
    <property type="component" value="Unassembled WGS sequence"/>
</dbReference>
<evidence type="ECO:0000313" key="3">
    <source>
        <dbReference type="Proteomes" id="UP000299102"/>
    </source>
</evidence>
<gene>
    <name evidence="2" type="ORF">EVAR_24808_1</name>
</gene>
<reference evidence="2 3" key="1">
    <citation type="journal article" date="2019" name="Commun. Biol.">
        <title>The bagworm genome reveals a unique fibroin gene that provides high tensile strength.</title>
        <authorList>
            <person name="Kono N."/>
            <person name="Nakamura H."/>
            <person name="Ohtoshi R."/>
            <person name="Tomita M."/>
            <person name="Numata K."/>
            <person name="Arakawa K."/>
        </authorList>
    </citation>
    <scope>NUCLEOTIDE SEQUENCE [LARGE SCALE GENOMIC DNA]</scope>
</reference>
<sequence>MYRENRTLDYWRHTDCYSPDYFTANMMISNITWVVNSSPVYLNNKFINLSVVKAKEDRRAEWKETNESSPHEQMADSASKSHSSGPVRTGPIIGFIRQNSLQEEVMALDPPLLEYTQTNKAHFAQNFATLNFQANDLM</sequence>
<feature type="compositionally biased region" description="Basic and acidic residues" evidence="1">
    <location>
        <begin position="60"/>
        <end position="74"/>
    </location>
</feature>
<evidence type="ECO:0000313" key="2">
    <source>
        <dbReference type="EMBL" id="GBP44893.1"/>
    </source>
</evidence>
<dbReference type="EMBL" id="BGZK01000460">
    <property type="protein sequence ID" value="GBP44893.1"/>
    <property type="molecule type" value="Genomic_DNA"/>
</dbReference>
<feature type="region of interest" description="Disordered" evidence="1">
    <location>
        <begin position="60"/>
        <end position="89"/>
    </location>
</feature>
<evidence type="ECO:0000256" key="1">
    <source>
        <dbReference type="SAM" id="MobiDB-lite"/>
    </source>
</evidence>
<keyword evidence="3" id="KW-1185">Reference proteome</keyword>